<dbReference type="PANTHER" id="PTHR15481:SF0">
    <property type="entry name" value="LD23870P-RELATED"/>
    <property type="match status" value="1"/>
</dbReference>
<evidence type="ECO:0000313" key="6">
    <source>
        <dbReference type="Proteomes" id="UP000268350"/>
    </source>
</evidence>
<evidence type="ECO:0000259" key="4">
    <source>
        <dbReference type="PROSITE" id="PS50102"/>
    </source>
</evidence>
<dbReference type="GO" id="GO:0003723">
    <property type="term" value="F:RNA binding"/>
    <property type="evidence" value="ECO:0007669"/>
    <property type="project" value="UniProtKB-UniRule"/>
</dbReference>
<keyword evidence="6" id="KW-1185">Reference proteome</keyword>
<dbReference type="GO" id="GO:0005654">
    <property type="term" value="C:nucleoplasm"/>
    <property type="evidence" value="ECO:0007669"/>
    <property type="project" value="TreeGrafter"/>
</dbReference>
<dbReference type="SUPFAM" id="SSF54928">
    <property type="entry name" value="RNA-binding domain, RBD"/>
    <property type="match status" value="1"/>
</dbReference>
<dbReference type="InterPro" id="IPR012677">
    <property type="entry name" value="Nucleotide-bd_a/b_plait_sf"/>
</dbReference>
<dbReference type="STRING" id="7266.A0A3B0JEL0"/>
<proteinExistence type="predicted"/>
<dbReference type="GO" id="GO:0000398">
    <property type="term" value="P:mRNA splicing, via spliceosome"/>
    <property type="evidence" value="ECO:0007669"/>
    <property type="project" value="TreeGrafter"/>
</dbReference>
<organism evidence="5 6">
    <name type="scientific">Drosophila guanche</name>
    <name type="common">Fruit fly</name>
    <dbReference type="NCBI Taxonomy" id="7266"/>
    <lineage>
        <taxon>Eukaryota</taxon>
        <taxon>Metazoa</taxon>
        <taxon>Ecdysozoa</taxon>
        <taxon>Arthropoda</taxon>
        <taxon>Hexapoda</taxon>
        <taxon>Insecta</taxon>
        <taxon>Pterygota</taxon>
        <taxon>Neoptera</taxon>
        <taxon>Endopterygota</taxon>
        <taxon>Diptera</taxon>
        <taxon>Brachycera</taxon>
        <taxon>Muscomorpha</taxon>
        <taxon>Ephydroidea</taxon>
        <taxon>Drosophilidae</taxon>
        <taxon>Drosophila</taxon>
        <taxon>Sophophora</taxon>
    </lineage>
</organism>
<feature type="region of interest" description="Disordered" evidence="3">
    <location>
        <begin position="77"/>
        <end position="116"/>
    </location>
</feature>
<dbReference type="GO" id="GO:0005737">
    <property type="term" value="C:cytoplasm"/>
    <property type="evidence" value="ECO:0007669"/>
    <property type="project" value="TreeGrafter"/>
</dbReference>
<dbReference type="CDD" id="cd00590">
    <property type="entry name" value="RRM_SF"/>
    <property type="match status" value="1"/>
</dbReference>
<dbReference type="Proteomes" id="UP000268350">
    <property type="component" value="Unassembled WGS sequence"/>
</dbReference>
<keyword evidence="1 2" id="KW-0694">RNA-binding</keyword>
<gene>
    <name evidence="5" type="ORF">DGUA_6G011307</name>
</gene>
<sequence>MSTLKIKIEPTEDESTDVPVHYHYCQRETCNTRHFDGISGKLISVGTQTEGALRQTARKESTETNYVACGLWPKPENPPAVKKEAPEASVEPVGDGASQLPDKSMAPLRSSNRGESGVKWTNLDGQVAHAPCIHAANLEGVPLSSVKIFITGISPFVTREEIGEVFGWFGNIKLIEYPSNRHPSNPQGRGYAFVQYVCPMDCTLAIEKMNGRKLGLGKIEVMPIKPKKKRAPFTFRFDWS</sequence>
<accession>A0A3B0JEL0</accession>
<dbReference type="GO" id="GO:0061574">
    <property type="term" value="C:ASAP complex"/>
    <property type="evidence" value="ECO:0007669"/>
    <property type="project" value="TreeGrafter"/>
</dbReference>
<evidence type="ECO:0000256" key="3">
    <source>
        <dbReference type="SAM" id="MobiDB-lite"/>
    </source>
</evidence>
<dbReference type="EMBL" id="OUUW01000003">
    <property type="protein sequence ID" value="SPP78622.1"/>
    <property type="molecule type" value="Genomic_DNA"/>
</dbReference>
<dbReference type="OrthoDB" id="252020at2759"/>
<dbReference type="SMART" id="SM00360">
    <property type="entry name" value="RRM"/>
    <property type="match status" value="1"/>
</dbReference>
<evidence type="ECO:0000256" key="1">
    <source>
        <dbReference type="ARBA" id="ARBA00022884"/>
    </source>
</evidence>
<evidence type="ECO:0000256" key="2">
    <source>
        <dbReference type="PROSITE-ProRule" id="PRU00176"/>
    </source>
</evidence>
<name>A0A3B0JEL0_DROGU</name>
<feature type="domain" description="RRM" evidence="4">
    <location>
        <begin position="146"/>
        <end position="226"/>
    </location>
</feature>
<protein>
    <submittedName>
        <fullName evidence="5">Blast:RNA-binding protein with serine-rich domain 1</fullName>
    </submittedName>
</protein>
<dbReference type="PANTHER" id="PTHR15481">
    <property type="entry name" value="RIBONUCLEIC ACID BINDING PROTEIN S1"/>
    <property type="match status" value="1"/>
</dbReference>
<reference evidence="6" key="1">
    <citation type="submission" date="2018-01" db="EMBL/GenBank/DDBJ databases">
        <authorList>
            <person name="Alioto T."/>
            <person name="Alioto T."/>
        </authorList>
    </citation>
    <scope>NUCLEOTIDE SEQUENCE [LARGE SCALE GENOMIC DNA]</scope>
</reference>
<evidence type="ECO:0000313" key="5">
    <source>
        <dbReference type="EMBL" id="SPP78622.1"/>
    </source>
</evidence>
<dbReference type="InterPro" id="IPR000504">
    <property type="entry name" value="RRM_dom"/>
</dbReference>
<dbReference type="PROSITE" id="PS50102">
    <property type="entry name" value="RRM"/>
    <property type="match status" value="1"/>
</dbReference>
<dbReference type="Pfam" id="PF00076">
    <property type="entry name" value="RRM_1"/>
    <property type="match status" value="1"/>
</dbReference>
<dbReference type="InterPro" id="IPR035979">
    <property type="entry name" value="RBD_domain_sf"/>
</dbReference>
<dbReference type="AlphaFoldDB" id="A0A3B0JEL0"/>
<dbReference type="Gene3D" id="3.30.70.330">
    <property type="match status" value="1"/>
</dbReference>